<protein>
    <submittedName>
        <fullName evidence="2">Uncharacterized protein</fullName>
    </submittedName>
</protein>
<dbReference type="Pfam" id="PF25589">
    <property type="entry name" value="DUF7935"/>
    <property type="match status" value="1"/>
</dbReference>
<keyword evidence="3" id="KW-1185">Reference proteome</keyword>
<evidence type="ECO:0000313" key="3">
    <source>
        <dbReference type="Proteomes" id="UP000094313"/>
    </source>
</evidence>
<dbReference type="AlphaFoldDB" id="A0A1D7QER0"/>
<keyword evidence="1" id="KW-0472">Membrane</keyword>
<sequence>MSIESLLTETAALTIAGVVTVSVGYYLIKGDIKTWSRLKSGSAPQDERLQLLPLRLQAHERLVVFIERINPSNLFLRLHHQGISVKDLQSLILNEIRAEYQHNVAQQLYVSGETWNVIRKLKDDTLGMVSNAAKDLPEHSTGIDLSKKILQHMAGIADNPYELTLDLIKKDIHQLF</sequence>
<evidence type="ECO:0000313" key="2">
    <source>
        <dbReference type="EMBL" id="AOM77162.1"/>
    </source>
</evidence>
<keyword evidence="1" id="KW-0812">Transmembrane</keyword>
<dbReference type="EMBL" id="CP017141">
    <property type="protein sequence ID" value="AOM77162.1"/>
    <property type="molecule type" value="Genomic_DNA"/>
</dbReference>
<name>A0A1D7QER0_9SPHI</name>
<dbReference type="Proteomes" id="UP000094313">
    <property type="component" value="Chromosome"/>
</dbReference>
<keyword evidence="1" id="KW-1133">Transmembrane helix</keyword>
<dbReference type="KEGG" id="psty:BFS30_08260"/>
<feature type="transmembrane region" description="Helical" evidence="1">
    <location>
        <begin position="6"/>
        <end position="28"/>
    </location>
</feature>
<accession>A0A1D7QER0</accession>
<organism evidence="2 3">
    <name type="scientific">Pedobacter steynii</name>
    <dbReference type="NCBI Taxonomy" id="430522"/>
    <lineage>
        <taxon>Bacteria</taxon>
        <taxon>Pseudomonadati</taxon>
        <taxon>Bacteroidota</taxon>
        <taxon>Sphingobacteriia</taxon>
        <taxon>Sphingobacteriales</taxon>
        <taxon>Sphingobacteriaceae</taxon>
        <taxon>Pedobacter</taxon>
    </lineage>
</organism>
<evidence type="ECO:0000256" key="1">
    <source>
        <dbReference type="SAM" id="Phobius"/>
    </source>
</evidence>
<proteinExistence type="predicted"/>
<dbReference type="OrthoDB" id="1493032at2"/>
<reference evidence="2 3" key="1">
    <citation type="submission" date="2016-08" db="EMBL/GenBank/DDBJ databases">
        <authorList>
            <person name="Seilhamer J.J."/>
        </authorList>
    </citation>
    <scope>NUCLEOTIDE SEQUENCE [LARGE SCALE GENOMIC DNA]</scope>
    <source>
        <strain evidence="2 3">DX4</strain>
    </source>
</reference>
<gene>
    <name evidence="2" type="ORF">BFS30_08260</name>
</gene>
<dbReference type="RefSeq" id="WP_069378855.1">
    <property type="nucleotide sequence ID" value="NZ_CP017141.1"/>
</dbReference>
<dbReference type="InterPro" id="IPR057695">
    <property type="entry name" value="DUF7935"/>
</dbReference>